<proteinExistence type="predicted"/>
<evidence type="ECO:0000313" key="3">
    <source>
        <dbReference type="Proteomes" id="UP000887565"/>
    </source>
</evidence>
<organism evidence="3 4">
    <name type="scientific">Romanomermis culicivorax</name>
    <name type="common">Nematode worm</name>
    <dbReference type="NCBI Taxonomy" id="13658"/>
    <lineage>
        <taxon>Eukaryota</taxon>
        <taxon>Metazoa</taxon>
        <taxon>Ecdysozoa</taxon>
        <taxon>Nematoda</taxon>
        <taxon>Enoplea</taxon>
        <taxon>Dorylaimia</taxon>
        <taxon>Mermithida</taxon>
        <taxon>Mermithoidea</taxon>
        <taxon>Mermithidae</taxon>
        <taxon>Romanomermis</taxon>
    </lineage>
</organism>
<dbReference type="Pfam" id="PF12490">
    <property type="entry name" value="BCAS3"/>
    <property type="match status" value="1"/>
</dbReference>
<accession>A0A915JYE3</accession>
<protein>
    <submittedName>
        <fullName evidence="4">BCAS3 domain-containing protein</fullName>
    </submittedName>
</protein>
<name>A0A915JYE3_ROMCU</name>
<dbReference type="WBParaSite" id="nRc.2.0.1.t31109-RA">
    <property type="protein sequence ID" value="nRc.2.0.1.t31109-RA"/>
    <property type="gene ID" value="nRc.2.0.1.g31109"/>
</dbReference>
<dbReference type="AlphaFoldDB" id="A0A915JYE3"/>
<dbReference type="Proteomes" id="UP000887565">
    <property type="component" value="Unplaced"/>
</dbReference>
<keyword evidence="3" id="KW-1185">Reference proteome</keyword>
<reference evidence="4" key="1">
    <citation type="submission" date="2022-11" db="UniProtKB">
        <authorList>
            <consortium name="WormBaseParasite"/>
        </authorList>
    </citation>
    <scope>IDENTIFICATION</scope>
</reference>
<feature type="domain" description="BCAS3" evidence="2">
    <location>
        <begin position="14"/>
        <end position="55"/>
    </location>
</feature>
<sequence>MCNRFEAKSKETIEKCQKSIYRDLWISQVEIVTYSGPHRRLWMGPQFTFKTYLDSQRSIPLACPSLPVQLGSNRSEPMAISVGAVRDSTTTTAGGKVLGPGSLHSIPVVIEASSTGSFDHIPAGPVMEVCGSWSDNDYISCDEQEGRLRKCLADAMVETTSFSHPPPPLSPLSIGKGDLSSEDLSDGRRRNSSGRGGDQSLFDHEDL</sequence>
<evidence type="ECO:0000259" key="2">
    <source>
        <dbReference type="Pfam" id="PF12490"/>
    </source>
</evidence>
<dbReference type="InterPro" id="IPR022175">
    <property type="entry name" value="BCAS3_dom"/>
</dbReference>
<evidence type="ECO:0000256" key="1">
    <source>
        <dbReference type="SAM" id="MobiDB-lite"/>
    </source>
</evidence>
<feature type="region of interest" description="Disordered" evidence="1">
    <location>
        <begin position="160"/>
        <end position="207"/>
    </location>
</feature>
<evidence type="ECO:0000313" key="4">
    <source>
        <dbReference type="WBParaSite" id="nRc.2.0.1.t31109-RA"/>
    </source>
</evidence>